<evidence type="ECO:0000256" key="6">
    <source>
        <dbReference type="ARBA" id="ARBA00023163"/>
    </source>
</evidence>
<evidence type="ECO:0000256" key="4">
    <source>
        <dbReference type="ARBA" id="ARBA00022795"/>
    </source>
</evidence>
<dbReference type="InterPro" id="IPR035890">
    <property type="entry name" value="Anti-sigma-28_factor_FlgM_sf"/>
</dbReference>
<dbReference type="Pfam" id="PF04316">
    <property type="entry name" value="FlgM"/>
    <property type="match status" value="1"/>
</dbReference>
<evidence type="ECO:0000256" key="2">
    <source>
        <dbReference type="ARBA" id="ARBA00017823"/>
    </source>
</evidence>
<evidence type="ECO:0000313" key="9">
    <source>
        <dbReference type="Proteomes" id="UP000782705"/>
    </source>
</evidence>
<reference evidence="8 9" key="1">
    <citation type="submission" date="2016-06" db="EMBL/GenBank/DDBJ databases">
        <title>Four novel species of enterococci isolated from chicken manure.</title>
        <authorList>
            <person name="Van Tyne D."/>
        </authorList>
    </citation>
    <scope>NUCLEOTIDE SEQUENCE [LARGE SCALE GENOMIC DNA]</scope>
    <source>
        <strain evidence="8 9">CU12B</strain>
    </source>
</reference>
<comment type="caution">
    <text evidence="8">The sequence shown here is derived from an EMBL/GenBank/DDBJ whole genome shotgun (WGS) entry which is preliminary data.</text>
</comment>
<evidence type="ECO:0000256" key="5">
    <source>
        <dbReference type="ARBA" id="ARBA00023015"/>
    </source>
</evidence>
<proteinExistence type="inferred from homology"/>
<dbReference type="InterPro" id="IPR031316">
    <property type="entry name" value="FlgM_C"/>
</dbReference>
<dbReference type="InterPro" id="IPR007412">
    <property type="entry name" value="FlgM"/>
</dbReference>
<sequence length="96" mass="10915">MKIERGYGEYNDRLFQANKNKSVQTSTLKTNSQKDDIDFSETTKKIRHTQKNEAIESARSEKIAALKQAIKDGTYQVSAEEITTSMLQAMKTPKDI</sequence>
<name>A0ABQ6YWV5_9ENTE</name>
<keyword evidence="8" id="KW-0969">Cilium</keyword>
<keyword evidence="5" id="KW-0805">Transcription regulation</keyword>
<dbReference type="Proteomes" id="UP000782705">
    <property type="component" value="Unassembled WGS sequence"/>
</dbReference>
<protein>
    <recommendedName>
        <fullName evidence="2">Negative regulator of flagellin synthesis</fullName>
    </recommendedName>
</protein>
<accession>A0ABQ6YWV5</accession>
<keyword evidence="9" id="KW-1185">Reference proteome</keyword>
<keyword evidence="4" id="KW-1005">Bacterial flagellum biogenesis</keyword>
<feature type="domain" description="Anti-sigma-28 factor FlgM C-terminal" evidence="7">
    <location>
        <begin position="35"/>
        <end position="88"/>
    </location>
</feature>
<keyword evidence="3" id="KW-0678">Repressor</keyword>
<organism evidence="8 9">
    <name type="scientific">Candidatus Enterococcus willemsii</name>
    <dbReference type="NCBI Taxonomy" id="1857215"/>
    <lineage>
        <taxon>Bacteria</taxon>
        <taxon>Bacillati</taxon>
        <taxon>Bacillota</taxon>
        <taxon>Bacilli</taxon>
        <taxon>Lactobacillales</taxon>
        <taxon>Enterococcaceae</taxon>
        <taxon>Enterococcus</taxon>
    </lineage>
</organism>
<dbReference type="NCBIfam" id="TIGR03824">
    <property type="entry name" value="FlgM_jcvi"/>
    <property type="match status" value="1"/>
</dbReference>
<dbReference type="SUPFAM" id="SSF101498">
    <property type="entry name" value="Anti-sigma factor FlgM"/>
    <property type="match status" value="1"/>
</dbReference>
<evidence type="ECO:0000313" key="8">
    <source>
        <dbReference type="EMBL" id="KAF1302037.1"/>
    </source>
</evidence>
<dbReference type="EMBL" id="MAEL01000054">
    <property type="protein sequence ID" value="KAF1302037.1"/>
    <property type="molecule type" value="Genomic_DNA"/>
</dbReference>
<evidence type="ECO:0000256" key="3">
    <source>
        <dbReference type="ARBA" id="ARBA00022491"/>
    </source>
</evidence>
<keyword evidence="8" id="KW-0282">Flagellum</keyword>
<evidence type="ECO:0000259" key="7">
    <source>
        <dbReference type="Pfam" id="PF04316"/>
    </source>
</evidence>
<keyword evidence="6" id="KW-0804">Transcription</keyword>
<dbReference type="RefSeq" id="WP_161903018.1">
    <property type="nucleotide sequence ID" value="NZ_MAEL01000054.1"/>
</dbReference>
<gene>
    <name evidence="8" type="ORF">BAU17_01315</name>
</gene>
<keyword evidence="8" id="KW-0966">Cell projection</keyword>
<comment type="similarity">
    <text evidence="1">Belongs to the FlgM family.</text>
</comment>
<evidence type="ECO:0000256" key="1">
    <source>
        <dbReference type="ARBA" id="ARBA00005322"/>
    </source>
</evidence>